<name>A0A0S1S376_9CAUD</name>
<sequence>MYEDILGRPASPPEQKMLNAGFRPGLSFGDLVETFTENAIRGAIDGIVLFAVPHLPGAPGPQLAWGFRIEGIDEFLPQIALQRVMN</sequence>
<accession>A0A0S1S376</accession>
<evidence type="ECO:0000313" key="1">
    <source>
        <dbReference type="EMBL" id="ALM02607.1"/>
    </source>
</evidence>
<keyword evidence="2" id="KW-1185">Reference proteome</keyword>
<dbReference type="OrthoDB" id="27308at10239"/>
<dbReference type="EMBL" id="KT934943">
    <property type="protein sequence ID" value="ALM02607.1"/>
    <property type="molecule type" value="Genomic_DNA"/>
</dbReference>
<dbReference type="RefSeq" id="YP_009187833.1">
    <property type="nucleotide sequence ID" value="NC_028659.1"/>
</dbReference>
<protein>
    <submittedName>
        <fullName evidence="1">Uncharacterized protein</fullName>
    </submittedName>
</protein>
<reference evidence="1 2" key="1">
    <citation type="submission" date="2015-10" db="EMBL/GenBank/DDBJ databases">
        <title>Complete genome sequence of Klebsiella pneumoniae bacteriophage vB_KpnM_KB57.</title>
        <authorList>
            <person name="Volozhantsev N.V."/>
            <person name="Popova A.V."/>
            <person name="Krasilnikova V.M."/>
            <person name="Bogun A.G."/>
        </authorList>
    </citation>
    <scope>NUCLEOTIDE SEQUENCE [LARGE SCALE GENOMIC DNA]</scope>
</reference>
<organism evidence="1 2">
    <name type="scientific">Klebsiella phage vB_KpnM_KB57</name>
    <dbReference type="NCBI Taxonomy" id="1719140"/>
    <lineage>
        <taxon>Viruses</taxon>
        <taxon>Duplodnaviria</taxon>
        <taxon>Heunggongvirae</taxon>
        <taxon>Uroviricota</taxon>
        <taxon>Caudoviricetes</taxon>
        <taxon>Vequintavirinae</taxon>
        <taxon>Mydovirus</taxon>
        <taxon>Mydovirus KB57</taxon>
    </lineage>
</organism>
<gene>
    <name evidence="1" type="ORF">KB57_220</name>
</gene>
<dbReference type="GeneID" id="26523186"/>
<dbReference type="Proteomes" id="UP000203990">
    <property type="component" value="Segment"/>
</dbReference>
<dbReference type="KEGG" id="vg:26523186"/>
<evidence type="ECO:0000313" key="2">
    <source>
        <dbReference type="Proteomes" id="UP000203990"/>
    </source>
</evidence>
<proteinExistence type="predicted"/>